<accession>A0A2G8LMY0</accession>
<comment type="caution">
    <text evidence="3">The sequence shown here is derived from an EMBL/GenBank/DDBJ whole genome shotgun (WGS) entry which is preliminary data.</text>
</comment>
<gene>
    <name evidence="3" type="ORF">BSL78_01427</name>
</gene>
<dbReference type="AlphaFoldDB" id="A0A2G8LMY0"/>
<keyword evidence="4" id="KW-1185">Reference proteome</keyword>
<dbReference type="SUPFAM" id="SSF63748">
    <property type="entry name" value="Tudor/PWWP/MBT"/>
    <property type="match status" value="1"/>
</dbReference>
<reference evidence="3 4" key="1">
    <citation type="journal article" date="2017" name="PLoS Biol.">
        <title>The sea cucumber genome provides insights into morphological evolution and visceral regeneration.</title>
        <authorList>
            <person name="Zhang X."/>
            <person name="Sun L."/>
            <person name="Yuan J."/>
            <person name="Sun Y."/>
            <person name="Gao Y."/>
            <person name="Zhang L."/>
            <person name="Li S."/>
            <person name="Dai H."/>
            <person name="Hamel J.F."/>
            <person name="Liu C."/>
            <person name="Yu Y."/>
            <person name="Liu S."/>
            <person name="Lin W."/>
            <person name="Guo K."/>
            <person name="Jin S."/>
            <person name="Xu P."/>
            <person name="Storey K.B."/>
            <person name="Huan P."/>
            <person name="Zhang T."/>
            <person name="Zhou Y."/>
            <person name="Zhang J."/>
            <person name="Lin C."/>
            <person name="Li X."/>
            <person name="Xing L."/>
            <person name="Huo D."/>
            <person name="Sun M."/>
            <person name="Wang L."/>
            <person name="Mercier A."/>
            <person name="Li F."/>
            <person name="Yang H."/>
            <person name="Xiang J."/>
        </authorList>
    </citation>
    <scope>NUCLEOTIDE SEQUENCE [LARGE SCALE GENOMIC DNA]</scope>
    <source>
        <strain evidence="3">Shaxun</strain>
        <tissue evidence="3">Muscle</tissue>
    </source>
</reference>
<evidence type="ECO:0000259" key="2">
    <source>
        <dbReference type="Pfam" id="PF00855"/>
    </source>
</evidence>
<dbReference type="Gene3D" id="2.30.30.140">
    <property type="match status" value="1"/>
</dbReference>
<dbReference type="OrthoDB" id="10013064at2759"/>
<dbReference type="Pfam" id="PF00855">
    <property type="entry name" value="PWWP"/>
    <property type="match status" value="1"/>
</dbReference>
<dbReference type="EMBL" id="MRZV01000028">
    <property type="protein sequence ID" value="PIK61609.1"/>
    <property type="molecule type" value="Genomic_DNA"/>
</dbReference>
<evidence type="ECO:0000313" key="3">
    <source>
        <dbReference type="EMBL" id="PIK61609.1"/>
    </source>
</evidence>
<organism evidence="3 4">
    <name type="scientific">Stichopus japonicus</name>
    <name type="common">Sea cucumber</name>
    <dbReference type="NCBI Taxonomy" id="307972"/>
    <lineage>
        <taxon>Eukaryota</taxon>
        <taxon>Metazoa</taxon>
        <taxon>Echinodermata</taxon>
        <taxon>Eleutherozoa</taxon>
        <taxon>Echinozoa</taxon>
        <taxon>Holothuroidea</taxon>
        <taxon>Aspidochirotacea</taxon>
        <taxon>Aspidochirotida</taxon>
        <taxon>Stichopodidae</taxon>
        <taxon>Apostichopus</taxon>
    </lineage>
</organism>
<feature type="compositionally biased region" description="Acidic residues" evidence="1">
    <location>
        <begin position="1"/>
        <end position="13"/>
    </location>
</feature>
<protein>
    <recommendedName>
        <fullName evidence="2">PWWP domain-containing protein</fullName>
    </recommendedName>
</protein>
<feature type="region of interest" description="Disordered" evidence="1">
    <location>
        <begin position="102"/>
        <end position="234"/>
    </location>
</feature>
<feature type="region of interest" description="Disordered" evidence="1">
    <location>
        <begin position="1"/>
        <end position="77"/>
    </location>
</feature>
<dbReference type="Proteomes" id="UP000230750">
    <property type="component" value="Unassembled WGS sequence"/>
</dbReference>
<feature type="compositionally biased region" description="Basic residues" evidence="1">
    <location>
        <begin position="28"/>
        <end position="47"/>
    </location>
</feature>
<name>A0A2G8LMY0_STIJA</name>
<proteinExistence type="predicted"/>
<dbReference type="InterPro" id="IPR000313">
    <property type="entry name" value="PWWP_dom"/>
</dbReference>
<evidence type="ECO:0000313" key="4">
    <source>
        <dbReference type="Proteomes" id="UP000230750"/>
    </source>
</evidence>
<dbReference type="InterPro" id="IPR035504">
    <property type="entry name" value="MUM1-like_PWWP"/>
</dbReference>
<feature type="compositionally biased region" description="Polar residues" evidence="1">
    <location>
        <begin position="115"/>
        <end position="131"/>
    </location>
</feature>
<evidence type="ECO:0000256" key="1">
    <source>
        <dbReference type="SAM" id="MobiDB-lite"/>
    </source>
</evidence>
<dbReference type="CDD" id="cd06080">
    <property type="entry name" value="PWWP_MUM1-like"/>
    <property type="match status" value="1"/>
</dbReference>
<feature type="compositionally biased region" description="Basic and acidic residues" evidence="1">
    <location>
        <begin position="149"/>
        <end position="175"/>
    </location>
</feature>
<feature type="compositionally biased region" description="Basic and acidic residues" evidence="1">
    <location>
        <begin position="197"/>
        <end position="219"/>
    </location>
</feature>
<feature type="compositionally biased region" description="Basic residues" evidence="1">
    <location>
        <begin position="132"/>
        <end position="148"/>
    </location>
</feature>
<feature type="domain" description="PWWP" evidence="2">
    <location>
        <begin position="268"/>
        <end position="351"/>
    </location>
</feature>
<sequence length="514" mass="58253">MNPESDSDEEEELVVGKVTETNPALKGAGKRTIVKGVHQKTKGRNRVKVLPGYRDEDLPPATEDSEPPDKRKKNETCVTESCMKGLSKGGVVDGLKNKFIEQEELKPSKQRYAATRSSQKKSLSNIPSNIQRPHRLNLRSLKPRRIILKGKEKVDGKKTTTEKARERESSEERELIVGNPQPGELWFEQLNSNPTNDQRHNKSENNVQEKKDQASEPKTDSAGLVRPSNQEDATSRLVEVSTEFSEPDSDDELIDPSLEIDEEEYEEGDLVWARHPWNPFWPAIVKDVVPGRQSKITVQYLNAGFDVYTCQYSIRAIRPFIRDKKKFMAEGLESEQAESFKVAVEEAMDYLQKRALGSSPVRDPSSTIACQSMESPPLTPTECMVHPLKVICSTPGEGYISSPSPELRVGHPPGFWTEEQNCRQDAEPDTGRLQKRKKWEKVEDRLVKQILKDETKERLVKIWKGQIKSTRHTRYFSSSHKDRDTLKYNAKLGALTTDEKASLPNILISVFNSS</sequence>